<proteinExistence type="predicted"/>
<evidence type="ECO:0000313" key="3">
    <source>
        <dbReference type="EMBL" id="TWH91579.1"/>
    </source>
</evidence>
<accession>A0A562K818</accession>
<dbReference type="InterPro" id="IPR001387">
    <property type="entry name" value="Cro/C1-type_HTH"/>
</dbReference>
<dbReference type="SMART" id="SM00530">
    <property type="entry name" value="HTH_XRE"/>
    <property type="match status" value="1"/>
</dbReference>
<keyword evidence="4" id="KW-1185">Reference proteome</keyword>
<gene>
    <name evidence="3" type="ORF">IQ35_03092</name>
</gene>
<dbReference type="SUPFAM" id="SSF47413">
    <property type="entry name" value="lambda repressor-like DNA-binding domains"/>
    <property type="match status" value="1"/>
</dbReference>
<dbReference type="EMBL" id="VLKK01000014">
    <property type="protein sequence ID" value="TWH91579.1"/>
    <property type="molecule type" value="Genomic_DNA"/>
</dbReference>
<protein>
    <submittedName>
        <fullName evidence="3">Helix-turn-helix protein</fullName>
    </submittedName>
</protein>
<dbReference type="InterPro" id="IPR010982">
    <property type="entry name" value="Lambda_DNA-bd_dom_sf"/>
</dbReference>
<dbReference type="Gene3D" id="1.10.260.40">
    <property type="entry name" value="lambda repressor-like DNA-binding domains"/>
    <property type="match status" value="1"/>
</dbReference>
<keyword evidence="1" id="KW-0238">DNA-binding</keyword>
<name>A0A562K818_SPHWJ</name>
<evidence type="ECO:0000313" key="4">
    <source>
        <dbReference type="Proteomes" id="UP000316624"/>
    </source>
</evidence>
<dbReference type="PANTHER" id="PTHR46797">
    <property type="entry name" value="HTH-TYPE TRANSCRIPTIONAL REGULATOR"/>
    <property type="match status" value="1"/>
</dbReference>
<dbReference type="AlphaFoldDB" id="A0A562K818"/>
<sequence>MVRYLSLDETVSETIRILAENCRRRRAALGLSQAELAERTGIAVSHTSNIENARANPTVEILDLLAGEFGCRTAALLMPMDDEPSG</sequence>
<dbReference type="GO" id="GO:0003700">
    <property type="term" value="F:DNA-binding transcription factor activity"/>
    <property type="evidence" value="ECO:0007669"/>
    <property type="project" value="TreeGrafter"/>
</dbReference>
<dbReference type="Pfam" id="PF01381">
    <property type="entry name" value="HTH_3"/>
    <property type="match status" value="1"/>
</dbReference>
<dbReference type="RefSeq" id="WP_145074782.1">
    <property type="nucleotide sequence ID" value="NZ_JACIIY010000025.1"/>
</dbReference>
<evidence type="ECO:0000259" key="2">
    <source>
        <dbReference type="PROSITE" id="PS50943"/>
    </source>
</evidence>
<dbReference type="PANTHER" id="PTHR46797:SF1">
    <property type="entry name" value="METHYLPHOSPHONATE SYNTHASE"/>
    <property type="match status" value="1"/>
</dbReference>
<feature type="domain" description="HTH cro/C1-type" evidence="2">
    <location>
        <begin position="23"/>
        <end position="76"/>
    </location>
</feature>
<comment type="caution">
    <text evidence="3">The sequence shown here is derived from an EMBL/GenBank/DDBJ whole genome shotgun (WGS) entry which is preliminary data.</text>
</comment>
<dbReference type="GO" id="GO:0005829">
    <property type="term" value="C:cytosol"/>
    <property type="evidence" value="ECO:0007669"/>
    <property type="project" value="TreeGrafter"/>
</dbReference>
<evidence type="ECO:0000256" key="1">
    <source>
        <dbReference type="ARBA" id="ARBA00023125"/>
    </source>
</evidence>
<dbReference type="InterPro" id="IPR050807">
    <property type="entry name" value="TransReg_Diox_bact_type"/>
</dbReference>
<dbReference type="CDD" id="cd00093">
    <property type="entry name" value="HTH_XRE"/>
    <property type="match status" value="1"/>
</dbReference>
<reference evidence="3 4" key="1">
    <citation type="journal article" date="2015" name="Stand. Genomic Sci.">
        <title>Genomic Encyclopedia of Bacterial and Archaeal Type Strains, Phase III: the genomes of soil and plant-associated and newly described type strains.</title>
        <authorList>
            <person name="Whitman W.B."/>
            <person name="Woyke T."/>
            <person name="Klenk H.P."/>
            <person name="Zhou Y."/>
            <person name="Lilburn T.G."/>
            <person name="Beck B.J."/>
            <person name="De Vos P."/>
            <person name="Vandamme P."/>
            <person name="Eisen J.A."/>
            <person name="Garrity G."/>
            <person name="Hugenholtz P."/>
            <person name="Kyrpides N.C."/>
        </authorList>
    </citation>
    <scope>NUCLEOTIDE SEQUENCE [LARGE SCALE GENOMIC DNA]</scope>
    <source>
        <strain evidence="3 4">CGMCC 1.7748</strain>
    </source>
</reference>
<dbReference type="GO" id="GO:0003677">
    <property type="term" value="F:DNA binding"/>
    <property type="evidence" value="ECO:0007669"/>
    <property type="project" value="UniProtKB-KW"/>
</dbReference>
<dbReference type="Proteomes" id="UP000316624">
    <property type="component" value="Unassembled WGS sequence"/>
</dbReference>
<dbReference type="PROSITE" id="PS50943">
    <property type="entry name" value="HTH_CROC1"/>
    <property type="match status" value="1"/>
</dbReference>
<organism evidence="3 4">
    <name type="scientific">Sphingobium wenxiniae (strain DSM 21828 / CGMCC 1.7748 / JZ-1)</name>
    <dbReference type="NCBI Taxonomy" id="595605"/>
    <lineage>
        <taxon>Bacteria</taxon>
        <taxon>Pseudomonadati</taxon>
        <taxon>Pseudomonadota</taxon>
        <taxon>Alphaproteobacteria</taxon>
        <taxon>Sphingomonadales</taxon>
        <taxon>Sphingomonadaceae</taxon>
        <taxon>Sphingobium</taxon>
    </lineage>
</organism>